<dbReference type="PANTHER" id="PTHR13055">
    <property type="entry name" value="TUMOR ENDOTHELIAL MARKER 7 RELATED"/>
    <property type="match status" value="1"/>
</dbReference>
<dbReference type="Proteomes" id="UP000001554">
    <property type="component" value="Chromosome 10"/>
</dbReference>
<dbReference type="Pfam" id="PF01437">
    <property type="entry name" value="PSI"/>
    <property type="match status" value="1"/>
</dbReference>
<dbReference type="AlphaFoldDB" id="A0A9J7LT07"/>
<feature type="region of interest" description="Disordered" evidence="7">
    <location>
        <begin position="366"/>
        <end position="400"/>
    </location>
</feature>
<dbReference type="RefSeq" id="XP_035688732.1">
    <property type="nucleotide sequence ID" value="XM_035832839.1"/>
</dbReference>
<evidence type="ECO:0000313" key="10">
    <source>
        <dbReference type="RefSeq" id="XP_035688732.1"/>
    </source>
</evidence>
<organism evidence="9 10">
    <name type="scientific">Branchiostoma floridae</name>
    <name type="common">Florida lancelet</name>
    <name type="synonym">Amphioxus</name>
    <dbReference type="NCBI Taxonomy" id="7739"/>
    <lineage>
        <taxon>Eukaryota</taxon>
        <taxon>Metazoa</taxon>
        <taxon>Chordata</taxon>
        <taxon>Cephalochordata</taxon>
        <taxon>Leptocardii</taxon>
        <taxon>Amphioxiformes</taxon>
        <taxon>Branchiostomatidae</taxon>
        <taxon>Branchiostoma</taxon>
    </lineage>
</organism>
<sequence length="450" mass="49621">MPQNDANNDISKAVMGTAPSVTGLLSALIAVYGSQQLQALTGYKGEEKTDRFRRNAQTQAPTPTATVPQTVGPTIEETRHQYYISQYYPSFPPGGTFREDLTRGGARTVVRHGSPSVHHRQDKPVGLSFDFKFYGHYIRNISISTSGYLNTGAYPSFVTDTQYVAPLFDSRLDSSLDTDASVRYKDNGTAFTVEWRRLRLGRAPGVCCFTFQATLLQGGRIVFAYLQVPEDGWADTTDGVKVGVSDAYKVKKRPAHDPKRERLPVKEYHRVKLDITKVRSDTIFVLIPQPSCGDITDCNRCLNSTVGFTCGWCASLNRCSDGNDWLTTSWNDAGCPIQVKNPPCKELETTSRPSVSPSMYSSTVTSSIHPSLSQEKTNTPHNPIQVNPGRLTPGPNLPPNYKVPREGRSLETDAIVGILVGMFILIAIIAWTVHICSKKKSEPKVVVVQI</sequence>
<evidence type="ECO:0000256" key="6">
    <source>
        <dbReference type="ARBA" id="ARBA00023180"/>
    </source>
</evidence>
<keyword evidence="2 8" id="KW-0812">Transmembrane</keyword>
<evidence type="ECO:0000256" key="2">
    <source>
        <dbReference type="ARBA" id="ARBA00022692"/>
    </source>
</evidence>
<feature type="region of interest" description="Disordered" evidence="7">
    <location>
        <begin position="50"/>
        <end position="70"/>
    </location>
</feature>
<dbReference type="GO" id="GO:0016020">
    <property type="term" value="C:membrane"/>
    <property type="evidence" value="ECO:0007669"/>
    <property type="project" value="UniProtKB-SubCell"/>
</dbReference>
<evidence type="ECO:0000256" key="3">
    <source>
        <dbReference type="ARBA" id="ARBA00022729"/>
    </source>
</evidence>
<feature type="compositionally biased region" description="Low complexity" evidence="7">
    <location>
        <begin position="56"/>
        <end position="70"/>
    </location>
</feature>
<dbReference type="PANTHER" id="PTHR13055:SF12">
    <property type="entry name" value="LD40707P"/>
    <property type="match status" value="1"/>
</dbReference>
<dbReference type="InterPro" id="IPR002165">
    <property type="entry name" value="Plexin_repeat"/>
</dbReference>
<evidence type="ECO:0000256" key="1">
    <source>
        <dbReference type="ARBA" id="ARBA00004479"/>
    </source>
</evidence>
<dbReference type="GeneID" id="118424292"/>
<proteinExistence type="predicted"/>
<keyword evidence="3" id="KW-0732">Signal</keyword>
<keyword evidence="4 8" id="KW-1133">Transmembrane helix</keyword>
<dbReference type="SUPFAM" id="SSF103575">
    <property type="entry name" value="Plexin repeat"/>
    <property type="match status" value="1"/>
</dbReference>
<dbReference type="Gene3D" id="3.30.1680.10">
    <property type="entry name" value="ligand-binding face of the semaphorins, domain 2"/>
    <property type="match status" value="1"/>
</dbReference>
<protein>
    <submittedName>
        <fullName evidence="10">Plexin domain-containing protein 2-like</fullName>
    </submittedName>
</protein>
<comment type="subcellular location">
    <subcellularLocation>
        <location evidence="1">Membrane</location>
        <topology evidence="1">Single-pass type I membrane protein</topology>
    </subcellularLocation>
</comment>
<evidence type="ECO:0000256" key="7">
    <source>
        <dbReference type="SAM" id="MobiDB-lite"/>
    </source>
</evidence>
<name>A0A9J7LT07_BRAFL</name>
<dbReference type="OrthoDB" id="6285106at2759"/>
<evidence type="ECO:0000256" key="8">
    <source>
        <dbReference type="SAM" id="Phobius"/>
    </source>
</evidence>
<gene>
    <name evidence="10" type="primary">LOC118424292</name>
</gene>
<feature type="compositionally biased region" description="Polar residues" evidence="7">
    <location>
        <begin position="368"/>
        <end position="385"/>
    </location>
</feature>
<keyword evidence="9" id="KW-1185">Reference proteome</keyword>
<reference evidence="9" key="1">
    <citation type="journal article" date="2020" name="Nat. Ecol. Evol.">
        <title>Deeply conserved synteny resolves early events in vertebrate evolution.</title>
        <authorList>
            <person name="Simakov O."/>
            <person name="Marletaz F."/>
            <person name="Yue J.X."/>
            <person name="O'Connell B."/>
            <person name="Jenkins J."/>
            <person name="Brandt A."/>
            <person name="Calef R."/>
            <person name="Tung C.H."/>
            <person name="Huang T.K."/>
            <person name="Schmutz J."/>
            <person name="Satoh N."/>
            <person name="Yu J.K."/>
            <person name="Putnam N.H."/>
            <person name="Green R.E."/>
            <person name="Rokhsar D.S."/>
        </authorList>
    </citation>
    <scope>NUCLEOTIDE SEQUENCE [LARGE SCALE GENOMIC DNA]</scope>
    <source>
        <strain evidence="9">S238N-H82</strain>
    </source>
</reference>
<dbReference type="InterPro" id="IPR031152">
    <property type="entry name" value="PLXDC"/>
</dbReference>
<keyword evidence="6" id="KW-0325">Glycoprotein</keyword>
<evidence type="ECO:0000256" key="4">
    <source>
        <dbReference type="ARBA" id="ARBA00022989"/>
    </source>
</evidence>
<keyword evidence="5 8" id="KW-0472">Membrane</keyword>
<evidence type="ECO:0000256" key="5">
    <source>
        <dbReference type="ARBA" id="ARBA00023136"/>
    </source>
</evidence>
<reference evidence="10" key="2">
    <citation type="submission" date="2025-08" db="UniProtKB">
        <authorList>
            <consortium name="RefSeq"/>
        </authorList>
    </citation>
    <scope>IDENTIFICATION</scope>
    <source>
        <strain evidence="10">S238N-H82</strain>
        <tissue evidence="10">Testes</tissue>
    </source>
</reference>
<feature type="transmembrane region" description="Helical" evidence="8">
    <location>
        <begin position="414"/>
        <end position="434"/>
    </location>
</feature>
<dbReference type="KEGG" id="bfo:118424292"/>
<evidence type="ECO:0000313" key="9">
    <source>
        <dbReference type="Proteomes" id="UP000001554"/>
    </source>
</evidence>
<accession>A0A9J7LT07</accession>